<evidence type="ECO:0000256" key="9">
    <source>
        <dbReference type="ARBA" id="ARBA00022840"/>
    </source>
</evidence>
<comment type="catalytic activity">
    <reaction evidence="1">
        <text>ATP + protein L-histidine = ADP + protein N-phospho-L-histidine.</text>
        <dbReference type="EC" id="2.7.13.3"/>
    </reaction>
</comment>
<dbReference type="GO" id="GO:0004673">
    <property type="term" value="F:protein histidine kinase activity"/>
    <property type="evidence" value="ECO:0007669"/>
    <property type="project" value="UniProtKB-EC"/>
</dbReference>
<dbReference type="InterPro" id="IPR050351">
    <property type="entry name" value="BphY/WalK/GraS-like"/>
</dbReference>
<dbReference type="InterPro" id="IPR003594">
    <property type="entry name" value="HATPase_dom"/>
</dbReference>
<dbReference type="InterPro" id="IPR004358">
    <property type="entry name" value="Sig_transdc_His_kin-like_C"/>
</dbReference>
<evidence type="ECO:0000256" key="5">
    <source>
        <dbReference type="ARBA" id="ARBA00022679"/>
    </source>
</evidence>
<evidence type="ECO:0000256" key="12">
    <source>
        <dbReference type="ARBA" id="ARBA00023136"/>
    </source>
</evidence>
<evidence type="ECO:0000256" key="1">
    <source>
        <dbReference type="ARBA" id="ARBA00000085"/>
    </source>
</evidence>
<dbReference type="PANTHER" id="PTHR45453">
    <property type="entry name" value="PHOSPHATE REGULON SENSOR PROTEIN PHOR"/>
    <property type="match status" value="1"/>
</dbReference>
<feature type="transmembrane region" description="Helical" evidence="13">
    <location>
        <begin position="15"/>
        <end position="32"/>
    </location>
</feature>
<dbReference type="EC" id="2.7.13.3" evidence="3"/>
<dbReference type="RefSeq" id="WP_338751740.1">
    <property type="nucleotide sequence ID" value="NZ_CP147404.1"/>
</dbReference>
<dbReference type="Gene3D" id="3.30.565.10">
    <property type="entry name" value="Histidine kinase-like ATPase, C-terminal domain"/>
    <property type="match status" value="1"/>
</dbReference>
<dbReference type="EMBL" id="CP147404">
    <property type="protein sequence ID" value="WXB92831.1"/>
    <property type="molecule type" value="Genomic_DNA"/>
</dbReference>
<dbReference type="PRINTS" id="PR00344">
    <property type="entry name" value="BCTRLSENSOR"/>
</dbReference>
<evidence type="ECO:0000256" key="4">
    <source>
        <dbReference type="ARBA" id="ARBA00022475"/>
    </source>
</evidence>
<dbReference type="PROSITE" id="PS50109">
    <property type="entry name" value="HIS_KIN"/>
    <property type="match status" value="1"/>
</dbReference>
<evidence type="ECO:0000256" key="3">
    <source>
        <dbReference type="ARBA" id="ARBA00012438"/>
    </source>
</evidence>
<evidence type="ECO:0000256" key="8">
    <source>
        <dbReference type="ARBA" id="ARBA00022777"/>
    </source>
</evidence>
<keyword evidence="5 15" id="KW-0808">Transferase</keyword>
<keyword evidence="6 13" id="KW-0812">Transmembrane</keyword>
<keyword evidence="8 15" id="KW-0418">Kinase</keyword>
<keyword evidence="9" id="KW-0067">ATP-binding</keyword>
<sequence>MKVTFGKFLFFQRRAIMMYMFIMAFITIMLFVEPTMPIHFQNIVYIHIVAFVIFSLYITVEFLYIKKHISQVETHWTNGYFIQEGVGESKTYEQYLYGQLFQMVNEKHQEKMRSITKDKKDTLEYMTSWFHEIKTPIAVSRLIIEQSPTNAVMESIEEEINLVENYVEQALYFIRTDEFNHDYFILQTELDQLVRSVIKQHAKIFIKKKIKLELRVEPIEIQTDKKWLAYVLSQIISNSLKYTADAGTIMIQSEEDSKEVRLVISDNGIGIEQADVQRIFEKGFTGMNGRAHGKSTGMGLYLAKKLANKLGHELSVSSKEKEYTSMTIHFPKGQDYYSI</sequence>
<evidence type="ECO:0000256" key="2">
    <source>
        <dbReference type="ARBA" id="ARBA00004651"/>
    </source>
</evidence>
<organism evidence="15 16">
    <name type="scientific">Bacillus kandeliae</name>
    <dbReference type="NCBI Taxonomy" id="3129297"/>
    <lineage>
        <taxon>Bacteria</taxon>
        <taxon>Bacillati</taxon>
        <taxon>Bacillota</taxon>
        <taxon>Bacilli</taxon>
        <taxon>Bacillales</taxon>
        <taxon>Bacillaceae</taxon>
        <taxon>Bacillus</taxon>
    </lineage>
</organism>
<dbReference type="Pfam" id="PF02518">
    <property type="entry name" value="HATPase_c"/>
    <property type="match status" value="1"/>
</dbReference>
<dbReference type="SMART" id="SM00387">
    <property type="entry name" value="HATPase_c"/>
    <property type="match status" value="1"/>
</dbReference>
<evidence type="ECO:0000313" key="15">
    <source>
        <dbReference type="EMBL" id="WXB92831.1"/>
    </source>
</evidence>
<evidence type="ECO:0000313" key="16">
    <source>
        <dbReference type="Proteomes" id="UP001387364"/>
    </source>
</evidence>
<evidence type="ECO:0000256" key="13">
    <source>
        <dbReference type="SAM" id="Phobius"/>
    </source>
</evidence>
<comment type="subcellular location">
    <subcellularLocation>
        <location evidence="2">Cell membrane</location>
        <topology evidence="2">Multi-pass membrane protein</topology>
    </subcellularLocation>
</comment>
<feature type="domain" description="Histidine kinase" evidence="14">
    <location>
        <begin position="128"/>
        <end position="334"/>
    </location>
</feature>
<protein>
    <recommendedName>
        <fullName evidence="3">histidine kinase</fullName>
        <ecNumber evidence="3">2.7.13.3</ecNumber>
    </recommendedName>
</protein>
<keyword evidence="10 13" id="KW-1133">Transmembrane helix</keyword>
<name>A0ABZ2N544_9BACI</name>
<keyword evidence="7" id="KW-0547">Nucleotide-binding</keyword>
<keyword evidence="11" id="KW-0902">Two-component regulatory system</keyword>
<dbReference type="Proteomes" id="UP001387364">
    <property type="component" value="Chromosome"/>
</dbReference>
<feature type="transmembrane region" description="Helical" evidence="13">
    <location>
        <begin position="44"/>
        <end position="65"/>
    </location>
</feature>
<evidence type="ECO:0000256" key="10">
    <source>
        <dbReference type="ARBA" id="ARBA00022989"/>
    </source>
</evidence>
<proteinExistence type="predicted"/>
<keyword evidence="12 13" id="KW-0472">Membrane</keyword>
<keyword evidence="16" id="KW-1185">Reference proteome</keyword>
<evidence type="ECO:0000256" key="6">
    <source>
        <dbReference type="ARBA" id="ARBA00022692"/>
    </source>
</evidence>
<accession>A0ABZ2N544</accession>
<dbReference type="InterPro" id="IPR036890">
    <property type="entry name" value="HATPase_C_sf"/>
</dbReference>
<reference evidence="15 16" key="1">
    <citation type="submission" date="2024-02" db="EMBL/GenBank/DDBJ databases">
        <title>Seven novel Bacillus-like species.</title>
        <authorList>
            <person name="Liu G."/>
        </authorList>
    </citation>
    <scope>NUCLEOTIDE SEQUENCE [LARGE SCALE GENOMIC DNA]</scope>
    <source>
        <strain evidence="15 16">FJAT-52991</strain>
    </source>
</reference>
<dbReference type="PANTHER" id="PTHR45453:SF2">
    <property type="entry name" value="HISTIDINE KINASE"/>
    <property type="match status" value="1"/>
</dbReference>
<evidence type="ECO:0000259" key="14">
    <source>
        <dbReference type="PROSITE" id="PS50109"/>
    </source>
</evidence>
<gene>
    <name evidence="15" type="ORF">WDJ61_16640</name>
</gene>
<evidence type="ECO:0000256" key="7">
    <source>
        <dbReference type="ARBA" id="ARBA00022741"/>
    </source>
</evidence>
<dbReference type="InterPro" id="IPR005467">
    <property type="entry name" value="His_kinase_dom"/>
</dbReference>
<dbReference type="SUPFAM" id="SSF55874">
    <property type="entry name" value="ATPase domain of HSP90 chaperone/DNA topoisomerase II/histidine kinase"/>
    <property type="match status" value="1"/>
</dbReference>
<keyword evidence="4" id="KW-1003">Cell membrane</keyword>
<evidence type="ECO:0000256" key="11">
    <source>
        <dbReference type="ARBA" id="ARBA00023012"/>
    </source>
</evidence>